<dbReference type="Proteomes" id="UP000501891">
    <property type="component" value="Chromosome"/>
</dbReference>
<evidence type="ECO:0000313" key="3">
    <source>
        <dbReference type="EMBL" id="QJE72031.1"/>
    </source>
</evidence>
<dbReference type="Pfam" id="PF09935">
    <property type="entry name" value="DUF2167"/>
    <property type="match status" value="1"/>
</dbReference>
<accession>A0A858R3Q8</accession>
<dbReference type="InterPro" id="IPR018682">
    <property type="entry name" value="DUF2167_membr"/>
</dbReference>
<keyword evidence="2" id="KW-0732">Signal</keyword>
<keyword evidence="1" id="KW-0812">Transmembrane</keyword>
<evidence type="ECO:0000256" key="2">
    <source>
        <dbReference type="SAM" id="SignalP"/>
    </source>
</evidence>
<evidence type="ECO:0000256" key="1">
    <source>
        <dbReference type="SAM" id="Phobius"/>
    </source>
</evidence>
<feature type="transmembrane region" description="Helical" evidence="1">
    <location>
        <begin position="255"/>
        <end position="276"/>
    </location>
</feature>
<sequence length="293" mass="31145">MRIVTAILALFTLLAGPASAQVPDGSAKQLSDFNWQTEPKAYKVGSIAASMTTEADEAIVTGTEAGAVMSFLQGIKGYDDVEGLVVKTEGPLANSFVVISHDPIGYVKDDDWSTTDANSLLDSFIEGTEEGNKARAKAGVPLLKVAGWAEPPHYDKVNNTLWWAIRVESTDGQSINATALKLSRNGYSRLIWVGDPAQFTNAADTMRPTLDRYRFDPGHQYGDFSAGDVVAGVGLAGLAVGILKGKAGFKVATGILALALPFLKKFGVFLVIPLLAGFRWLRQRLGKGGSPGV</sequence>
<dbReference type="KEGG" id="acru:HHL28_01960"/>
<feature type="chain" id="PRO_5032504316" evidence="2">
    <location>
        <begin position="21"/>
        <end position="293"/>
    </location>
</feature>
<gene>
    <name evidence="3" type="ORF">HHL28_01960</name>
</gene>
<feature type="signal peptide" evidence="2">
    <location>
        <begin position="1"/>
        <end position="20"/>
    </location>
</feature>
<evidence type="ECO:0000313" key="4">
    <source>
        <dbReference type="Proteomes" id="UP000501891"/>
    </source>
</evidence>
<keyword evidence="4" id="KW-1185">Reference proteome</keyword>
<keyword evidence="1" id="KW-1133">Transmembrane helix</keyword>
<dbReference type="AlphaFoldDB" id="A0A858R3Q8"/>
<dbReference type="EMBL" id="CP051775">
    <property type="protein sequence ID" value="QJE72031.1"/>
    <property type="molecule type" value="Genomic_DNA"/>
</dbReference>
<name>A0A858R3Q8_9PROT</name>
<feature type="transmembrane region" description="Helical" evidence="1">
    <location>
        <begin position="224"/>
        <end position="243"/>
    </location>
</feature>
<protein>
    <submittedName>
        <fullName evidence="3">DUF2167 domain-containing protein</fullName>
    </submittedName>
</protein>
<reference evidence="3" key="1">
    <citation type="submission" date="2020-04" db="EMBL/GenBank/DDBJ databases">
        <title>A desert anoxygenic phototrophic bacterium fixes CO2 using RubisCO under aerobic conditions.</title>
        <authorList>
            <person name="Tang K."/>
        </authorList>
    </citation>
    <scope>NUCLEOTIDE SEQUENCE [LARGE SCALE GENOMIC DNA]</scope>
    <source>
        <strain evidence="3">MIMtkB3</strain>
    </source>
</reference>
<proteinExistence type="predicted"/>
<keyword evidence="1" id="KW-0472">Membrane</keyword>
<organism evidence="3 4">
    <name type="scientific">Aerophototrophica crusticola</name>
    <dbReference type="NCBI Taxonomy" id="1709002"/>
    <lineage>
        <taxon>Bacteria</taxon>
        <taxon>Pseudomonadati</taxon>
        <taxon>Pseudomonadota</taxon>
        <taxon>Alphaproteobacteria</taxon>
        <taxon>Rhodospirillales</taxon>
        <taxon>Rhodospirillaceae</taxon>
        <taxon>Aerophototrophica</taxon>
    </lineage>
</organism>